<dbReference type="InterPro" id="IPR021257">
    <property type="entry name" value="DUF2809"/>
</dbReference>
<keyword evidence="1" id="KW-1133">Transmembrane helix</keyword>
<evidence type="ECO:0000313" key="3">
    <source>
        <dbReference type="Proteomes" id="UP000256429"/>
    </source>
</evidence>
<feature type="transmembrane region" description="Helical" evidence="1">
    <location>
        <begin position="57"/>
        <end position="76"/>
    </location>
</feature>
<protein>
    <submittedName>
        <fullName evidence="2">Uncharacterized protein DUF2809</fullName>
    </submittedName>
</protein>
<feature type="transmembrane region" description="Helical" evidence="1">
    <location>
        <begin position="33"/>
        <end position="51"/>
    </location>
</feature>
<dbReference type="Proteomes" id="UP000256429">
    <property type="component" value="Unassembled WGS sequence"/>
</dbReference>
<comment type="caution">
    <text evidence="2">The sequence shown here is derived from an EMBL/GenBank/DDBJ whole genome shotgun (WGS) entry which is preliminary data.</text>
</comment>
<keyword evidence="1" id="KW-0472">Membrane</keyword>
<keyword evidence="3" id="KW-1185">Reference proteome</keyword>
<dbReference type="RefSeq" id="WP_115880947.1">
    <property type="nucleotide sequence ID" value="NZ_QTTQ01000011.1"/>
</dbReference>
<proteinExistence type="predicted"/>
<feature type="transmembrane region" description="Helical" evidence="1">
    <location>
        <begin position="6"/>
        <end position="26"/>
    </location>
</feature>
<dbReference type="OrthoDB" id="5360192at2"/>
<dbReference type="Pfam" id="PF10990">
    <property type="entry name" value="DUF2809"/>
    <property type="match status" value="1"/>
</dbReference>
<evidence type="ECO:0000313" key="2">
    <source>
        <dbReference type="EMBL" id="REE80475.1"/>
    </source>
</evidence>
<organism evidence="2 3">
    <name type="scientific">Lutibacter oceani</name>
    <dbReference type="NCBI Taxonomy" id="1853311"/>
    <lineage>
        <taxon>Bacteria</taxon>
        <taxon>Pseudomonadati</taxon>
        <taxon>Bacteroidota</taxon>
        <taxon>Flavobacteriia</taxon>
        <taxon>Flavobacteriales</taxon>
        <taxon>Flavobacteriaceae</taxon>
        <taxon>Lutibacter</taxon>
    </lineage>
</organism>
<name>A0A3D9RUW8_9FLAO</name>
<feature type="transmembrane region" description="Helical" evidence="1">
    <location>
        <begin position="88"/>
        <end position="115"/>
    </location>
</feature>
<dbReference type="EMBL" id="QTTQ01000011">
    <property type="protein sequence ID" value="REE80475.1"/>
    <property type="molecule type" value="Genomic_DNA"/>
</dbReference>
<evidence type="ECO:0000256" key="1">
    <source>
        <dbReference type="SAM" id="Phobius"/>
    </source>
</evidence>
<reference evidence="2 3" key="1">
    <citation type="submission" date="2018-08" db="EMBL/GenBank/DDBJ databases">
        <title>Genomic Encyclopedia of Type Strains, Phase III (KMG-III): the genomes of soil and plant-associated and newly described type strains.</title>
        <authorList>
            <person name="Whitman W."/>
        </authorList>
    </citation>
    <scope>NUCLEOTIDE SEQUENCE [LARGE SCALE GENOMIC DNA]</scope>
    <source>
        <strain evidence="2 3">325-5</strain>
    </source>
</reference>
<gene>
    <name evidence="2" type="ORF">BX611_2117</name>
</gene>
<keyword evidence="1" id="KW-0812">Transmembrane</keyword>
<accession>A0A3D9RUW8</accession>
<sequence length="121" mass="14345">MFTFNYRNFIFFKVLLILELLIAIYCKHPLIRGLFGDYLVVIMIYYFFRSFLLLKPFYTAFMVLIISFFIEILQLINITRILNIQNNIIKIVMGTSFSWLDLVAYCLGILTVLIFEKLTSS</sequence>
<dbReference type="AlphaFoldDB" id="A0A3D9RUW8"/>